<proteinExistence type="predicted"/>
<keyword evidence="2" id="KW-1185">Reference proteome</keyword>
<evidence type="ECO:0000313" key="1">
    <source>
        <dbReference type="EMBL" id="BCX48401.1"/>
    </source>
</evidence>
<evidence type="ECO:0000313" key="2">
    <source>
        <dbReference type="Proteomes" id="UP001374893"/>
    </source>
</evidence>
<accession>A0ABM7RMM1</accession>
<name>A0ABM7RMM1_9BACT</name>
<evidence type="ECO:0008006" key="3">
    <source>
        <dbReference type="Google" id="ProtNLM"/>
    </source>
</evidence>
<gene>
    <name evidence="1" type="ORF">HAHE_23090</name>
</gene>
<dbReference type="EMBL" id="AP024702">
    <property type="protein sequence ID" value="BCX48401.1"/>
    <property type="molecule type" value="Genomic_DNA"/>
</dbReference>
<organism evidence="1 2">
    <name type="scientific">Haloferula helveola</name>
    <dbReference type="NCBI Taxonomy" id="490095"/>
    <lineage>
        <taxon>Bacteria</taxon>
        <taxon>Pseudomonadati</taxon>
        <taxon>Verrucomicrobiota</taxon>
        <taxon>Verrucomicrobiia</taxon>
        <taxon>Verrucomicrobiales</taxon>
        <taxon>Verrucomicrobiaceae</taxon>
        <taxon>Haloferula</taxon>
    </lineage>
</organism>
<dbReference type="RefSeq" id="WP_338684597.1">
    <property type="nucleotide sequence ID" value="NZ_AP024702.1"/>
</dbReference>
<reference evidence="1 2" key="1">
    <citation type="submission" date="2021-06" db="EMBL/GenBank/DDBJ databases">
        <title>Complete genome of Haloferula helveola possessing various polysaccharide degrading enzymes.</title>
        <authorList>
            <person name="Takami H."/>
            <person name="Huang C."/>
            <person name="Hamasaki K."/>
        </authorList>
    </citation>
    <scope>NUCLEOTIDE SEQUENCE [LARGE SCALE GENOMIC DNA]</scope>
    <source>
        <strain evidence="1 2">CN-1</strain>
    </source>
</reference>
<dbReference type="Proteomes" id="UP001374893">
    <property type="component" value="Chromosome"/>
</dbReference>
<sequence>MILRSAITFLLAGTLVASAEPRRSLLDSDPDVVYLEEHLDKPIELRVIKEAPIFSDKDGKRKLGSIVTGQKVVLQAMTERAYRISAKTTGNRVVGWVAPWAFASKDPDFVENLKKLYNRQLEVARLIDENRVAIGMTLEEVGKSLGSPTKTKVRQTEKGRSGSWEFVAYEEVPHYTYIKDPVTGKIYRQLSHVTKEETGKTLVEFENDVVTAIEESENRAGGGQVKIVVPPVVFLW</sequence>
<protein>
    <recommendedName>
        <fullName evidence="3">SH3 domain-containing protein</fullName>
    </recommendedName>
</protein>